<protein>
    <recommendedName>
        <fullName evidence="8">G3BP-like protein</fullName>
    </recommendedName>
</protein>
<dbReference type="CDD" id="cd00780">
    <property type="entry name" value="NTF2"/>
    <property type="match status" value="1"/>
</dbReference>
<dbReference type="GO" id="GO:0003729">
    <property type="term" value="F:mRNA binding"/>
    <property type="evidence" value="ECO:0007669"/>
    <property type="project" value="TreeGrafter"/>
</dbReference>
<evidence type="ECO:0000256" key="1">
    <source>
        <dbReference type="ARBA" id="ARBA00022884"/>
    </source>
</evidence>
<dbReference type="EMBL" id="BSYO01000008">
    <property type="protein sequence ID" value="GMH08280.1"/>
    <property type="molecule type" value="Genomic_DNA"/>
</dbReference>
<feature type="region of interest" description="Disordered" evidence="3">
    <location>
        <begin position="301"/>
        <end position="347"/>
    </location>
</feature>
<evidence type="ECO:0000259" key="5">
    <source>
        <dbReference type="PROSITE" id="PS50177"/>
    </source>
</evidence>
<evidence type="ECO:0000313" key="7">
    <source>
        <dbReference type="Proteomes" id="UP001279734"/>
    </source>
</evidence>
<comment type="caution">
    <text evidence="6">The sequence shown here is derived from an EMBL/GenBank/DDBJ whole genome shotgun (WGS) entry which is preliminary data.</text>
</comment>
<keyword evidence="1 2" id="KW-0694">RNA-binding</keyword>
<dbReference type="PROSITE" id="PS50177">
    <property type="entry name" value="NTF2_DOMAIN"/>
    <property type="match status" value="1"/>
</dbReference>
<dbReference type="SUPFAM" id="SSF54427">
    <property type="entry name" value="NTF2-like"/>
    <property type="match status" value="1"/>
</dbReference>
<dbReference type="Proteomes" id="UP001279734">
    <property type="component" value="Unassembled WGS sequence"/>
</dbReference>
<reference evidence="6" key="1">
    <citation type="submission" date="2023-05" db="EMBL/GenBank/DDBJ databases">
        <title>Nepenthes gracilis genome sequencing.</title>
        <authorList>
            <person name="Fukushima K."/>
        </authorList>
    </citation>
    <scope>NUCLEOTIDE SEQUENCE</scope>
    <source>
        <strain evidence="6">SING2019-196</strain>
    </source>
</reference>
<dbReference type="CDD" id="cd00590">
    <property type="entry name" value="RRM_SF"/>
    <property type="match status" value="1"/>
</dbReference>
<evidence type="ECO:0000256" key="3">
    <source>
        <dbReference type="SAM" id="MobiDB-lite"/>
    </source>
</evidence>
<dbReference type="PROSITE" id="PS50102">
    <property type="entry name" value="RRM"/>
    <property type="match status" value="1"/>
</dbReference>
<sequence>MSGEWRSRSVLKTKIKGEARRQKEHTQPVKREDIFPITENLSLDLGFRRMATTFMTAAQVGSYFVTQYYQMLQQQPEFVHRLYSDASTMLRIDGHTRVTATTMLQIHALVTSMHFTAIEIKTAHSLDSWNRGVIVMVTGSVQIRDYSNRKKFAETFFLAPQEKGYFVLNDIFHFIDEEQVHPYPAAVLVQNNLNAKLTASPTIPETAPNYMMDGELQIREYLTPVDVKENGTVDKYPLPEQRLQQVPDAENILQDLSGEQTNCFLDNAMNVVHEVPPSPIEESAGEPQKHTYASILRVAKGQSGPSLVPPPSSNNNMASASDWHHTSQQNNQQPAAQQPQQSGLTSVANDSLEAEAAEEVLATDFRGEIKSVYVRNLPPTVSAAEIEDEFKKFGILKPAGVAIRRLKDTDVCYAFVEFEDISSVQDAIKAAAVHIAGRQVYIEERRANSSFARGRRGRGRGRAAYQPDASRGRFGGRSVGRGGSQAGGSGGEQREYNRPRGNGYYRQTAVLDKEYSSNQSSRVGQIPSESTAA</sequence>
<dbReference type="PANTHER" id="PTHR10693:SF58">
    <property type="entry name" value="OS02G0131700 PROTEIN"/>
    <property type="match status" value="1"/>
</dbReference>
<feature type="compositionally biased region" description="Polar residues" evidence="3">
    <location>
        <begin position="516"/>
        <end position="533"/>
    </location>
</feature>
<feature type="domain" description="RRM" evidence="4">
    <location>
        <begin position="370"/>
        <end position="454"/>
    </location>
</feature>
<dbReference type="InterPro" id="IPR012677">
    <property type="entry name" value="Nucleotide-bd_a/b_plait_sf"/>
</dbReference>
<dbReference type="Gene3D" id="3.30.70.330">
    <property type="match status" value="1"/>
</dbReference>
<evidence type="ECO:0000256" key="2">
    <source>
        <dbReference type="PROSITE-ProRule" id="PRU00176"/>
    </source>
</evidence>
<gene>
    <name evidence="6" type="ORF">Nepgr_010120</name>
</gene>
<dbReference type="InterPro" id="IPR035979">
    <property type="entry name" value="RBD_domain_sf"/>
</dbReference>
<dbReference type="Gene3D" id="3.10.450.50">
    <property type="match status" value="1"/>
</dbReference>
<dbReference type="InterPro" id="IPR000504">
    <property type="entry name" value="RRM_dom"/>
</dbReference>
<feature type="compositionally biased region" description="Low complexity" evidence="3">
    <location>
        <begin position="328"/>
        <end position="341"/>
    </location>
</feature>
<feature type="domain" description="NTF2" evidence="5">
    <location>
        <begin position="60"/>
        <end position="174"/>
    </location>
</feature>
<feature type="region of interest" description="Disordered" evidence="3">
    <location>
        <begin position="451"/>
        <end position="533"/>
    </location>
</feature>
<name>A0AAD3XL12_NEPGR</name>
<dbReference type="InterPro" id="IPR032710">
    <property type="entry name" value="NTF2-like_dom_sf"/>
</dbReference>
<dbReference type="AlphaFoldDB" id="A0AAD3XL12"/>
<proteinExistence type="predicted"/>
<dbReference type="Pfam" id="PF00076">
    <property type="entry name" value="RRM_1"/>
    <property type="match status" value="1"/>
</dbReference>
<dbReference type="InterPro" id="IPR018222">
    <property type="entry name" value="Nuclear_transport_factor_2_euk"/>
</dbReference>
<evidence type="ECO:0000313" key="6">
    <source>
        <dbReference type="EMBL" id="GMH08280.1"/>
    </source>
</evidence>
<dbReference type="SUPFAM" id="SSF54928">
    <property type="entry name" value="RNA-binding domain, RBD"/>
    <property type="match status" value="1"/>
</dbReference>
<dbReference type="GO" id="GO:1990904">
    <property type="term" value="C:ribonucleoprotein complex"/>
    <property type="evidence" value="ECO:0007669"/>
    <property type="project" value="TreeGrafter"/>
</dbReference>
<dbReference type="PANTHER" id="PTHR10693">
    <property type="entry name" value="RAS GTPASE-ACTIVATING PROTEIN-BINDING PROTEIN"/>
    <property type="match status" value="1"/>
</dbReference>
<accession>A0AAD3XL12</accession>
<dbReference type="InterPro" id="IPR039539">
    <property type="entry name" value="Ras_GTPase_bind_prot"/>
</dbReference>
<dbReference type="Pfam" id="PF02136">
    <property type="entry name" value="NTF2"/>
    <property type="match status" value="1"/>
</dbReference>
<dbReference type="FunFam" id="3.10.450.50:FF:000003">
    <property type="entry name" value="Nuclear transport factor 2 family protein"/>
    <property type="match status" value="1"/>
</dbReference>
<organism evidence="6 7">
    <name type="scientific">Nepenthes gracilis</name>
    <name type="common">Slender pitcher plant</name>
    <dbReference type="NCBI Taxonomy" id="150966"/>
    <lineage>
        <taxon>Eukaryota</taxon>
        <taxon>Viridiplantae</taxon>
        <taxon>Streptophyta</taxon>
        <taxon>Embryophyta</taxon>
        <taxon>Tracheophyta</taxon>
        <taxon>Spermatophyta</taxon>
        <taxon>Magnoliopsida</taxon>
        <taxon>eudicotyledons</taxon>
        <taxon>Gunneridae</taxon>
        <taxon>Pentapetalae</taxon>
        <taxon>Caryophyllales</taxon>
        <taxon>Nepenthaceae</taxon>
        <taxon>Nepenthes</taxon>
    </lineage>
</organism>
<evidence type="ECO:0000259" key="4">
    <source>
        <dbReference type="PROSITE" id="PS50102"/>
    </source>
</evidence>
<feature type="compositionally biased region" description="Gly residues" evidence="3">
    <location>
        <begin position="473"/>
        <end position="491"/>
    </location>
</feature>
<dbReference type="InterPro" id="IPR002075">
    <property type="entry name" value="NTF2_dom"/>
</dbReference>
<evidence type="ECO:0008006" key="8">
    <source>
        <dbReference type="Google" id="ProtNLM"/>
    </source>
</evidence>
<keyword evidence="7" id="KW-1185">Reference proteome</keyword>
<dbReference type="SMART" id="SM00360">
    <property type="entry name" value="RRM"/>
    <property type="match status" value="1"/>
</dbReference>
<dbReference type="GO" id="GO:0005829">
    <property type="term" value="C:cytosol"/>
    <property type="evidence" value="ECO:0007669"/>
    <property type="project" value="TreeGrafter"/>
</dbReference>